<gene>
    <name evidence="2" type="ORF">BECKTC1821E_GA0114239_100469</name>
</gene>
<dbReference type="EMBL" id="CAADFT010000004">
    <property type="protein sequence ID" value="VFK39273.1"/>
    <property type="molecule type" value="Genomic_DNA"/>
</dbReference>
<accession>A0A450YCT0</accession>
<feature type="region of interest" description="Disordered" evidence="1">
    <location>
        <begin position="1"/>
        <end position="22"/>
    </location>
</feature>
<sequence>MSPNEKWIGEMPCQPPDGKLPIRPHMRLQQDIAIRLMIAAPWFGFVR</sequence>
<evidence type="ECO:0000256" key="1">
    <source>
        <dbReference type="SAM" id="MobiDB-lite"/>
    </source>
</evidence>
<organism evidence="2">
    <name type="scientific">Candidatus Kentrum sp. TC</name>
    <dbReference type="NCBI Taxonomy" id="2126339"/>
    <lineage>
        <taxon>Bacteria</taxon>
        <taxon>Pseudomonadati</taxon>
        <taxon>Pseudomonadota</taxon>
        <taxon>Gammaproteobacteria</taxon>
        <taxon>Candidatus Kentrum</taxon>
    </lineage>
</organism>
<protein>
    <submittedName>
        <fullName evidence="2">Uncharacterized protein</fullName>
    </submittedName>
</protein>
<proteinExistence type="predicted"/>
<evidence type="ECO:0000313" key="2">
    <source>
        <dbReference type="EMBL" id="VFK39273.1"/>
    </source>
</evidence>
<dbReference type="AlphaFoldDB" id="A0A450YCT0"/>
<reference evidence="2" key="1">
    <citation type="submission" date="2019-02" db="EMBL/GenBank/DDBJ databases">
        <authorList>
            <person name="Gruber-Vodicka R. H."/>
            <person name="Seah K. B. B."/>
        </authorList>
    </citation>
    <scope>NUCLEOTIDE SEQUENCE</scope>
    <source>
        <strain evidence="2">BECK_BZ125</strain>
    </source>
</reference>
<name>A0A450YCT0_9GAMM</name>